<organism evidence="2 3">
    <name type="scientific">Monilinia fructicola</name>
    <name type="common">Brown rot fungus</name>
    <name type="synonym">Ciboria fructicola</name>
    <dbReference type="NCBI Taxonomy" id="38448"/>
    <lineage>
        <taxon>Eukaryota</taxon>
        <taxon>Fungi</taxon>
        <taxon>Dikarya</taxon>
        <taxon>Ascomycota</taxon>
        <taxon>Pezizomycotina</taxon>
        <taxon>Leotiomycetes</taxon>
        <taxon>Helotiales</taxon>
        <taxon>Sclerotiniaceae</taxon>
        <taxon>Monilinia</taxon>
    </lineage>
</organism>
<accession>A0A5M9K183</accession>
<comment type="caution">
    <text evidence="2">The sequence shown here is derived from an EMBL/GenBank/DDBJ whole genome shotgun (WGS) entry which is preliminary data.</text>
</comment>
<keyword evidence="1" id="KW-1133">Transmembrane helix</keyword>
<dbReference type="AlphaFoldDB" id="A0A5M9K183"/>
<feature type="transmembrane region" description="Helical" evidence="1">
    <location>
        <begin position="20"/>
        <end position="39"/>
    </location>
</feature>
<evidence type="ECO:0000313" key="3">
    <source>
        <dbReference type="Proteomes" id="UP000322873"/>
    </source>
</evidence>
<evidence type="ECO:0000313" key="2">
    <source>
        <dbReference type="EMBL" id="KAA8574189.1"/>
    </source>
</evidence>
<gene>
    <name evidence="2" type="ORF">EYC84_005702</name>
</gene>
<sequence length="197" mass="22654">MHFDQYSQSVIKAYPPPFGTSSFSVFYPVIWILSFFCFAKKDKKQQTLLHTNPNPNPNPTPSPSPSTTSIYSMHIYTSSVYYIHLTYTHSRTLDIHTLIKSNNPPIIPYDKIQDKTRRYNTILQVHTHTTHHTPHTTHHTPPYTIHPSLSIILSTLTHLLTHSLTQSLLLQPSPLIKINPPPLYNFTFTIITQINLN</sequence>
<keyword evidence="1" id="KW-0472">Membrane</keyword>
<keyword evidence="3" id="KW-1185">Reference proteome</keyword>
<dbReference type="EMBL" id="VICG01000003">
    <property type="protein sequence ID" value="KAA8574189.1"/>
    <property type="molecule type" value="Genomic_DNA"/>
</dbReference>
<keyword evidence="1" id="KW-0812">Transmembrane</keyword>
<reference evidence="2 3" key="1">
    <citation type="submission" date="2019-06" db="EMBL/GenBank/DDBJ databases">
        <title>Genome Sequence of the Brown Rot Fungal Pathogen Monilinia fructicola.</title>
        <authorList>
            <person name="De Miccolis Angelini R.M."/>
            <person name="Landi L."/>
            <person name="Abate D."/>
            <person name="Pollastro S."/>
            <person name="Romanazzi G."/>
            <person name="Faretra F."/>
        </authorList>
    </citation>
    <scope>NUCLEOTIDE SEQUENCE [LARGE SCALE GENOMIC DNA]</scope>
    <source>
        <strain evidence="2 3">Mfrc123</strain>
    </source>
</reference>
<proteinExistence type="predicted"/>
<evidence type="ECO:0000256" key="1">
    <source>
        <dbReference type="SAM" id="Phobius"/>
    </source>
</evidence>
<dbReference type="Proteomes" id="UP000322873">
    <property type="component" value="Unassembled WGS sequence"/>
</dbReference>
<name>A0A5M9K183_MONFR</name>
<protein>
    <submittedName>
        <fullName evidence="2">Uncharacterized protein</fullName>
    </submittedName>
</protein>